<protein>
    <submittedName>
        <fullName evidence="2">Uncharacterized protein</fullName>
    </submittedName>
</protein>
<evidence type="ECO:0000313" key="3">
    <source>
        <dbReference type="Proteomes" id="UP000078561"/>
    </source>
</evidence>
<evidence type="ECO:0000256" key="1">
    <source>
        <dbReference type="SAM" id="MobiDB-lite"/>
    </source>
</evidence>
<name>A0A163T7Q2_ABSGL</name>
<reference evidence="2" key="1">
    <citation type="submission" date="2016-04" db="EMBL/GenBank/DDBJ databases">
        <authorList>
            <person name="Evans L.H."/>
            <person name="Alamgir A."/>
            <person name="Owens N."/>
            <person name="Weber N.D."/>
            <person name="Virtaneva K."/>
            <person name="Barbian K."/>
            <person name="Babar A."/>
            <person name="Rosenke K."/>
        </authorList>
    </citation>
    <scope>NUCLEOTIDE SEQUENCE [LARGE SCALE GENOMIC DNA]</scope>
    <source>
        <strain evidence="2">CBS 101.48</strain>
    </source>
</reference>
<dbReference type="AlphaFoldDB" id="A0A163T7Q2"/>
<sequence>MVCLFSNGGGSKIKPLLYGEPERSLPSQRPNNQYQRRSRTITTNSEPERSIPTQSPNDRYQRKAQKITTNAESKLINIKEEPKSITINAEPKYITINVPVAGWEWEWEWSGKWEVGGSPSVEKRAGRETLSIAIEMLVMNEKRWAEIMTKNTLPVVHRREMIVHTVH</sequence>
<feature type="non-terminal residue" evidence="2">
    <location>
        <position position="167"/>
    </location>
</feature>
<evidence type="ECO:0000313" key="2">
    <source>
        <dbReference type="EMBL" id="SAL95611.1"/>
    </source>
</evidence>
<feature type="compositionally biased region" description="Polar residues" evidence="1">
    <location>
        <begin position="25"/>
        <end position="58"/>
    </location>
</feature>
<gene>
    <name evidence="2" type="primary">ABSGL_00944.1 scaffold 1015</name>
</gene>
<keyword evidence="3" id="KW-1185">Reference proteome</keyword>
<dbReference type="InParanoid" id="A0A163T7Q2"/>
<dbReference type="Proteomes" id="UP000078561">
    <property type="component" value="Unassembled WGS sequence"/>
</dbReference>
<feature type="region of interest" description="Disordered" evidence="1">
    <location>
        <begin position="1"/>
        <end position="61"/>
    </location>
</feature>
<organism evidence="2">
    <name type="scientific">Absidia glauca</name>
    <name type="common">Pin mould</name>
    <dbReference type="NCBI Taxonomy" id="4829"/>
    <lineage>
        <taxon>Eukaryota</taxon>
        <taxon>Fungi</taxon>
        <taxon>Fungi incertae sedis</taxon>
        <taxon>Mucoromycota</taxon>
        <taxon>Mucoromycotina</taxon>
        <taxon>Mucoromycetes</taxon>
        <taxon>Mucorales</taxon>
        <taxon>Cunninghamellaceae</taxon>
        <taxon>Absidia</taxon>
    </lineage>
</organism>
<accession>A0A163T7Q2</accession>
<proteinExistence type="predicted"/>
<dbReference type="EMBL" id="LT550367">
    <property type="protein sequence ID" value="SAL95611.1"/>
    <property type="molecule type" value="Genomic_DNA"/>
</dbReference>